<evidence type="ECO:0000313" key="11">
    <source>
        <dbReference type="EMBL" id="ESZ96916.1"/>
    </source>
</evidence>
<comment type="subunit">
    <text evidence="2">Component of the EKC/KEOPS complex composed of at least BUD32, CGI121, GON7, KAE1 and PCC1; the whole complex dimerizes.</text>
</comment>
<dbReference type="SMART" id="SM00220">
    <property type="entry name" value="S_TKc"/>
    <property type="match status" value="1"/>
</dbReference>
<dbReference type="GO" id="GO:0044773">
    <property type="term" value="P:mitotic DNA damage checkpoint signaling"/>
    <property type="evidence" value="ECO:0007669"/>
    <property type="project" value="TreeGrafter"/>
</dbReference>
<evidence type="ECO:0000256" key="8">
    <source>
        <dbReference type="ARBA" id="ARBA00047899"/>
    </source>
</evidence>
<dbReference type="AlphaFoldDB" id="W9CM71"/>
<dbReference type="InterPro" id="IPR011009">
    <property type="entry name" value="Kinase-like_dom_sf"/>
</dbReference>
<proteinExistence type="predicted"/>
<dbReference type="InterPro" id="IPR008266">
    <property type="entry name" value="Tyr_kinase_AS"/>
</dbReference>
<dbReference type="PROSITE" id="PS50011">
    <property type="entry name" value="PROTEIN_KINASE_DOM"/>
    <property type="match status" value="1"/>
</dbReference>
<evidence type="ECO:0000259" key="10">
    <source>
        <dbReference type="PROSITE" id="PS50011"/>
    </source>
</evidence>
<reference evidence="11 12" key="1">
    <citation type="journal article" date="2014" name="Genome Announc.">
        <title>Draft genome sequence of Sclerotinia borealis, a psychrophilic plant pathogenic fungus.</title>
        <authorList>
            <person name="Mardanov A.V."/>
            <person name="Beletsky A.V."/>
            <person name="Kadnikov V.V."/>
            <person name="Ignatov A.N."/>
            <person name="Ravin N.V."/>
        </authorList>
    </citation>
    <scope>NUCLEOTIDE SEQUENCE [LARGE SCALE GENOMIC DNA]</scope>
    <source>
        <strain evidence="12">F-4157</strain>
    </source>
</reference>
<dbReference type="GO" id="GO:0005524">
    <property type="term" value="F:ATP binding"/>
    <property type="evidence" value="ECO:0007669"/>
    <property type="project" value="InterPro"/>
</dbReference>
<evidence type="ECO:0000256" key="5">
    <source>
        <dbReference type="ARBA" id="ARBA00019973"/>
    </source>
</evidence>
<dbReference type="Proteomes" id="UP000019487">
    <property type="component" value="Unassembled WGS sequence"/>
</dbReference>
<keyword evidence="11" id="KW-0808">Transferase</keyword>
<comment type="catalytic activity">
    <reaction evidence="9">
        <text>L-seryl-[protein] + ATP = O-phospho-L-seryl-[protein] + ADP + H(+)</text>
        <dbReference type="Rhea" id="RHEA:17989"/>
        <dbReference type="Rhea" id="RHEA-COMP:9863"/>
        <dbReference type="Rhea" id="RHEA-COMP:11604"/>
        <dbReference type="ChEBI" id="CHEBI:15378"/>
        <dbReference type="ChEBI" id="CHEBI:29999"/>
        <dbReference type="ChEBI" id="CHEBI:30616"/>
        <dbReference type="ChEBI" id="CHEBI:83421"/>
        <dbReference type="ChEBI" id="CHEBI:456216"/>
        <dbReference type="EC" id="2.7.11.1"/>
    </reaction>
</comment>
<evidence type="ECO:0000256" key="9">
    <source>
        <dbReference type="ARBA" id="ARBA00048679"/>
    </source>
</evidence>
<dbReference type="GO" id="GO:0005634">
    <property type="term" value="C:nucleus"/>
    <property type="evidence" value="ECO:0007669"/>
    <property type="project" value="TreeGrafter"/>
</dbReference>
<feature type="domain" description="Protein kinase" evidence="10">
    <location>
        <begin position="11"/>
        <end position="315"/>
    </location>
</feature>
<evidence type="ECO:0000256" key="6">
    <source>
        <dbReference type="ARBA" id="ARBA00030980"/>
    </source>
</evidence>
<evidence type="ECO:0000256" key="4">
    <source>
        <dbReference type="ARBA" id="ARBA00013948"/>
    </source>
</evidence>
<name>W9CM71_SCLBF</name>
<protein>
    <recommendedName>
        <fullName evidence="5">EKC/KEOPS complex subunit BUD32</fullName>
        <ecNumber evidence="3">2.7.11.1</ecNumber>
    </recommendedName>
    <alternativeName>
        <fullName evidence="6 7">Atypical Serine/threonine protein kinase BUD32</fullName>
    </alternativeName>
    <alternativeName>
        <fullName evidence="4">EKC/KEOPS complex subunit bud32</fullName>
    </alternativeName>
</protein>
<comment type="function">
    <text evidence="1">Component of the EKC/KEOPS complex that is required for the formation of a threonylcarbamoyl group on adenosine at position 37 (t(6)A37) in tRNAs that read codons beginning with adenine. The complex is probably involved in the transfer of the threonylcarbamoyl moiety of threonylcarbamoyl-AMP (TC-AMP) to the N6 group of A37. BUD32 has ATPase activity in the context of the EKC/KEOPS complex and likely plays a supporting role to the catalytic subunit KAE1. The EKC/KEOPS complex also promotes both telomere uncapping and telomere elongation. The complex is required for efficient recruitment of transcriptional coactivators.</text>
</comment>
<dbReference type="SUPFAM" id="SSF56112">
    <property type="entry name" value="Protein kinase-like (PK-like)"/>
    <property type="match status" value="1"/>
</dbReference>
<dbReference type="Gene3D" id="1.10.510.10">
    <property type="entry name" value="Transferase(Phosphotransferase) domain 1"/>
    <property type="match status" value="1"/>
</dbReference>
<dbReference type="PROSITE" id="PS00109">
    <property type="entry name" value="PROTEIN_KINASE_TYR"/>
    <property type="match status" value="1"/>
</dbReference>
<evidence type="ECO:0000256" key="7">
    <source>
        <dbReference type="ARBA" id="ARBA00033194"/>
    </source>
</evidence>
<dbReference type="GO" id="GO:0004674">
    <property type="term" value="F:protein serine/threonine kinase activity"/>
    <property type="evidence" value="ECO:0007669"/>
    <property type="project" value="UniProtKB-EC"/>
</dbReference>
<dbReference type="PANTHER" id="PTHR44167:SF18">
    <property type="entry name" value="PROTEIN KINASE DOMAIN-CONTAINING PROTEIN"/>
    <property type="match status" value="1"/>
</dbReference>
<dbReference type="EC" id="2.7.11.1" evidence="3"/>
<dbReference type="STRING" id="1432307.W9CM71"/>
<evidence type="ECO:0000256" key="1">
    <source>
        <dbReference type="ARBA" id="ARBA00003747"/>
    </source>
</evidence>
<evidence type="ECO:0000256" key="2">
    <source>
        <dbReference type="ARBA" id="ARBA00011534"/>
    </source>
</evidence>
<dbReference type="OrthoDB" id="4062651at2759"/>
<evidence type="ECO:0000313" key="12">
    <source>
        <dbReference type="Proteomes" id="UP000019487"/>
    </source>
</evidence>
<dbReference type="Pfam" id="PF00069">
    <property type="entry name" value="Pkinase"/>
    <property type="match status" value="1"/>
</dbReference>
<dbReference type="GO" id="GO:0005737">
    <property type="term" value="C:cytoplasm"/>
    <property type="evidence" value="ECO:0007669"/>
    <property type="project" value="TreeGrafter"/>
</dbReference>
<organism evidence="11 12">
    <name type="scientific">Sclerotinia borealis (strain F-4128)</name>
    <dbReference type="NCBI Taxonomy" id="1432307"/>
    <lineage>
        <taxon>Eukaryota</taxon>
        <taxon>Fungi</taxon>
        <taxon>Dikarya</taxon>
        <taxon>Ascomycota</taxon>
        <taxon>Pezizomycotina</taxon>
        <taxon>Leotiomycetes</taxon>
        <taxon>Helotiales</taxon>
        <taxon>Sclerotiniaceae</taxon>
        <taxon>Sclerotinia</taxon>
    </lineage>
</organism>
<dbReference type="InterPro" id="IPR000719">
    <property type="entry name" value="Prot_kinase_dom"/>
</dbReference>
<evidence type="ECO:0000256" key="3">
    <source>
        <dbReference type="ARBA" id="ARBA00012513"/>
    </source>
</evidence>
<dbReference type="EMBL" id="AYSA01000116">
    <property type="protein sequence ID" value="ESZ96916.1"/>
    <property type="molecule type" value="Genomic_DNA"/>
</dbReference>
<sequence>MIQANNQELPVPGGVLIARGATGWVYKINNRIALKIPRKGSHEEFACEVKFYNILESHSPPCPDISRSFLRVPKGNFMAFCSGGSLDQRLQEHQTRGGKSQQFKILGINKCEPLHLVEQWAAELSSAVAWLESLGYCHTDIRPANLLFDEQDHIKLTDFDCWEEVGSPALGSAPPWARVLGPEAGSDCGSFGYNGARVEQFAIGSVLYMMTRGHEPYEDGTCAPEESSNVVDLLQQMRFPSLGEGVLDNIIDRCWNGGYPLLKDLADETKLLSRAHNIPRAVALTEEYCKEIQEECQQLIESGLLEGIKEGSLLI</sequence>
<keyword evidence="11" id="KW-0418">Kinase</keyword>
<accession>W9CM71</accession>
<keyword evidence="12" id="KW-1185">Reference proteome</keyword>
<dbReference type="PANTHER" id="PTHR44167">
    <property type="entry name" value="OVARIAN-SPECIFIC SERINE/THREONINE-PROTEIN KINASE LOK-RELATED"/>
    <property type="match status" value="1"/>
</dbReference>
<comment type="caution">
    <text evidence="11">The sequence shown here is derived from an EMBL/GenBank/DDBJ whole genome shotgun (WGS) entry which is preliminary data.</text>
</comment>
<gene>
    <name evidence="11" type="ORF">SBOR_2710</name>
</gene>
<dbReference type="HOGENOM" id="CLU_000288_31_1_1"/>
<comment type="catalytic activity">
    <reaction evidence="8">
        <text>L-threonyl-[protein] + ATP = O-phospho-L-threonyl-[protein] + ADP + H(+)</text>
        <dbReference type="Rhea" id="RHEA:46608"/>
        <dbReference type="Rhea" id="RHEA-COMP:11060"/>
        <dbReference type="Rhea" id="RHEA-COMP:11605"/>
        <dbReference type="ChEBI" id="CHEBI:15378"/>
        <dbReference type="ChEBI" id="CHEBI:30013"/>
        <dbReference type="ChEBI" id="CHEBI:30616"/>
        <dbReference type="ChEBI" id="CHEBI:61977"/>
        <dbReference type="ChEBI" id="CHEBI:456216"/>
        <dbReference type="EC" id="2.7.11.1"/>
    </reaction>
</comment>